<evidence type="ECO:0000256" key="2">
    <source>
        <dbReference type="ARBA" id="ARBA00010617"/>
    </source>
</evidence>
<sequence>MRKTGGVVYSDFLSKDSVVLWDFAKEYGCFPDTVFNSFEGQTATYSLFNDWHFRHVIIKVHKQLGRFFYNEYLNSRIKFDSEIFNNLTKNYTRHLDPENCINGFKEVNISAFLIYVFSELSYMKLLGPDLSKNERLKEILDDIGTTNLAREKLDLFNIRLRIRQWKYNYKVKELSRIIDTEIQNLNRDESGLNQKNVISIIRALFEKSVEFDSFAFTIALYTILRSAVAIPSSRLKNILVDFSSNPILQNKLIREQRVVIKRYGKIISLQTLEKMKYLDAAIIESLLLSAPAQFLHRKVKKDVVLSNGVTIQKNSFVSMNLFEKYNQKVDEYGNRVYNIGKHMERKSPKVTWIFN</sequence>
<evidence type="ECO:0000313" key="4">
    <source>
        <dbReference type="EMBL" id="PVV01283.1"/>
    </source>
</evidence>
<dbReference type="InterPro" id="IPR036396">
    <property type="entry name" value="Cyt_P450_sf"/>
</dbReference>
<dbReference type="Gene3D" id="1.10.630.10">
    <property type="entry name" value="Cytochrome P450"/>
    <property type="match status" value="1"/>
</dbReference>
<keyword evidence="5" id="KW-1185">Reference proteome</keyword>
<dbReference type="GO" id="GO:0020037">
    <property type="term" value="F:heme binding"/>
    <property type="evidence" value="ECO:0007669"/>
    <property type="project" value="InterPro"/>
</dbReference>
<keyword evidence="3" id="KW-0479">Metal-binding</keyword>
<dbReference type="Proteomes" id="UP000245609">
    <property type="component" value="Unassembled WGS sequence"/>
</dbReference>
<dbReference type="GO" id="GO:0016705">
    <property type="term" value="F:oxidoreductase activity, acting on paired donors, with incorporation or reduction of molecular oxygen"/>
    <property type="evidence" value="ECO:0007669"/>
    <property type="project" value="InterPro"/>
</dbReference>
<dbReference type="Pfam" id="PF00067">
    <property type="entry name" value="p450"/>
    <property type="match status" value="1"/>
</dbReference>
<gene>
    <name evidence="4" type="ORF">BB560_004306</name>
</gene>
<dbReference type="GO" id="GO:0005506">
    <property type="term" value="F:iron ion binding"/>
    <property type="evidence" value="ECO:0007669"/>
    <property type="project" value="InterPro"/>
</dbReference>
<dbReference type="AlphaFoldDB" id="A0A2T9Z9K5"/>
<evidence type="ECO:0000313" key="5">
    <source>
        <dbReference type="Proteomes" id="UP000245609"/>
    </source>
</evidence>
<dbReference type="InterPro" id="IPR001128">
    <property type="entry name" value="Cyt_P450"/>
</dbReference>
<evidence type="ECO:0008006" key="6">
    <source>
        <dbReference type="Google" id="ProtNLM"/>
    </source>
</evidence>
<proteinExistence type="inferred from homology"/>
<dbReference type="SUPFAM" id="SSF48264">
    <property type="entry name" value="Cytochrome P450"/>
    <property type="match status" value="1"/>
</dbReference>
<evidence type="ECO:0000256" key="3">
    <source>
        <dbReference type="ARBA" id="ARBA00022723"/>
    </source>
</evidence>
<dbReference type="GO" id="GO:0004497">
    <property type="term" value="F:monooxygenase activity"/>
    <property type="evidence" value="ECO:0007669"/>
    <property type="project" value="InterPro"/>
</dbReference>
<dbReference type="OrthoDB" id="1470350at2759"/>
<protein>
    <recommendedName>
        <fullName evidence="6">Cytochrome P450</fullName>
    </recommendedName>
</protein>
<reference evidence="4 5" key="1">
    <citation type="journal article" date="2018" name="MBio">
        <title>Comparative Genomics Reveals the Core Gene Toolbox for the Fungus-Insect Symbiosis.</title>
        <authorList>
            <person name="Wang Y."/>
            <person name="Stata M."/>
            <person name="Wang W."/>
            <person name="Stajich J.E."/>
            <person name="White M.M."/>
            <person name="Moncalvo J.M."/>
        </authorList>
    </citation>
    <scope>NUCLEOTIDE SEQUENCE [LARGE SCALE GENOMIC DNA]</scope>
    <source>
        <strain evidence="4 5">SC-DP-2</strain>
    </source>
</reference>
<evidence type="ECO:0000256" key="1">
    <source>
        <dbReference type="ARBA" id="ARBA00001971"/>
    </source>
</evidence>
<comment type="cofactor">
    <cofactor evidence="1">
        <name>heme</name>
        <dbReference type="ChEBI" id="CHEBI:30413"/>
    </cofactor>
</comment>
<name>A0A2T9Z9K5_9FUNG</name>
<accession>A0A2T9Z9K5</accession>
<dbReference type="EMBL" id="MBFS01001220">
    <property type="protein sequence ID" value="PVV01283.1"/>
    <property type="molecule type" value="Genomic_DNA"/>
</dbReference>
<organism evidence="4 5">
    <name type="scientific">Smittium megazygosporum</name>
    <dbReference type="NCBI Taxonomy" id="133381"/>
    <lineage>
        <taxon>Eukaryota</taxon>
        <taxon>Fungi</taxon>
        <taxon>Fungi incertae sedis</taxon>
        <taxon>Zoopagomycota</taxon>
        <taxon>Kickxellomycotina</taxon>
        <taxon>Harpellomycetes</taxon>
        <taxon>Harpellales</taxon>
        <taxon>Legeriomycetaceae</taxon>
        <taxon>Smittium</taxon>
    </lineage>
</organism>
<comment type="similarity">
    <text evidence="2">Belongs to the cytochrome P450 family.</text>
</comment>
<comment type="caution">
    <text evidence="4">The sequence shown here is derived from an EMBL/GenBank/DDBJ whole genome shotgun (WGS) entry which is preliminary data.</text>
</comment>
<dbReference type="PANTHER" id="PTHR46206">
    <property type="entry name" value="CYTOCHROME P450"/>
    <property type="match status" value="1"/>
</dbReference>